<dbReference type="OrthoDB" id="5811161at2759"/>
<protein>
    <submittedName>
        <fullName evidence="1">Uncharacterized protein</fullName>
    </submittedName>
</protein>
<gene>
    <name evidence="1" type="ORF">OESDEN_14493</name>
</gene>
<evidence type="ECO:0000313" key="1">
    <source>
        <dbReference type="EMBL" id="KHJ85771.1"/>
    </source>
</evidence>
<dbReference type="EMBL" id="KN562657">
    <property type="protein sequence ID" value="KHJ85771.1"/>
    <property type="molecule type" value="Genomic_DNA"/>
</dbReference>
<name>A0A0B1SPF8_OESDE</name>
<dbReference type="AlphaFoldDB" id="A0A0B1SPF8"/>
<sequence>MAVDAPYSQVHDAILGKLPEKIINYIGENDNSGQYTLFSHVKKNLEKILWSDLDFDNYVEAMTMDWSSNEHLEKLTRFKYDAKYKLLNEEEKAIWDKAIQRVYGNIDWLTNNAKPILDWIKGHE</sequence>
<dbReference type="Proteomes" id="UP000053660">
    <property type="component" value="Unassembled WGS sequence"/>
</dbReference>
<dbReference type="Gene3D" id="1.25.50.20">
    <property type="match status" value="1"/>
</dbReference>
<organism evidence="1 2">
    <name type="scientific">Oesophagostomum dentatum</name>
    <name type="common">Nodular worm</name>
    <dbReference type="NCBI Taxonomy" id="61180"/>
    <lineage>
        <taxon>Eukaryota</taxon>
        <taxon>Metazoa</taxon>
        <taxon>Ecdysozoa</taxon>
        <taxon>Nematoda</taxon>
        <taxon>Chromadorea</taxon>
        <taxon>Rhabditida</taxon>
        <taxon>Rhabditina</taxon>
        <taxon>Rhabditomorpha</taxon>
        <taxon>Strongyloidea</taxon>
        <taxon>Strongylidae</taxon>
        <taxon>Oesophagostomum</taxon>
    </lineage>
</organism>
<accession>A0A0B1SPF8</accession>
<proteinExistence type="predicted"/>
<reference evidence="1 2" key="1">
    <citation type="submission" date="2014-03" db="EMBL/GenBank/DDBJ databases">
        <title>Draft genome of the hookworm Oesophagostomum dentatum.</title>
        <authorList>
            <person name="Mitreva M."/>
        </authorList>
    </citation>
    <scope>NUCLEOTIDE SEQUENCE [LARGE SCALE GENOMIC DNA]</scope>
    <source>
        <strain evidence="1 2">OD-Hann</strain>
    </source>
</reference>
<evidence type="ECO:0000313" key="2">
    <source>
        <dbReference type="Proteomes" id="UP000053660"/>
    </source>
</evidence>
<keyword evidence="2" id="KW-1185">Reference proteome</keyword>